<gene>
    <name evidence="6" type="ORF">BE04_39345</name>
    <name evidence="7" type="ORF">BE21_37610</name>
</gene>
<dbReference type="NCBIfam" id="TIGR02937">
    <property type="entry name" value="sigma70-ECF"/>
    <property type="match status" value="1"/>
</dbReference>
<dbReference type="InterPro" id="IPR014284">
    <property type="entry name" value="RNA_pol_sigma-70_dom"/>
</dbReference>
<accession>A0A150PF40</accession>
<evidence type="ECO:0000313" key="9">
    <source>
        <dbReference type="Proteomes" id="UP000075604"/>
    </source>
</evidence>
<keyword evidence="3" id="KW-0238">DNA-binding</keyword>
<evidence type="ECO:0000256" key="4">
    <source>
        <dbReference type="ARBA" id="ARBA00023163"/>
    </source>
</evidence>
<evidence type="ECO:0000313" key="7">
    <source>
        <dbReference type="EMBL" id="KYG05955.1"/>
    </source>
</evidence>
<dbReference type="Proteomes" id="UP000075502">
    <property type="component" value="Unassembled WGS sequence"/>
</dbReference>
<dbReference type="Gene3D" id="1.10.1740.10">
    <property type="match status" value="1"/>
</dbReference>
<evidence type="ECO:0000256" key="1">
    <source>
        <dbReference type="ARBA" id="ARBA00023015"/>
    </source>
</evidence>
<dbReference type="EMBL" id="JEME01001840">
    <property type="protein sequence ID" value="KYG05955.1"/>
    <property type="molecule type" value="Genomic_DNA"/>
</dbReference>
<dbReference type="InterPro" id="IPR013325">
    <property type="entry name" value="RNA_pol_sigma_r2"/>
</dbReference>
<reference evidence="8 9" key="1">
    <citation type="submission" date="2014-02" db="EMBL/GenBank/DDBJ databases">
        <title>The small core and large imbalanced accessory genome model reveals a collaborative survival strategy of Sorangium cellulosum strains in nature.</title>
        <authorList>
            <person name="Han K."/>
            <person name="Peng R."/>
            <person name="Blom J."/>
            <person name="Li Y.-Z."/>
        </authorList>
    </citation>
    <scope>NUCLEOTIDE SEQUENCE [LARGE SCALE GENOMIC DNA]</scope>
    <source>
        <strain evidence="7 8">So0007-03</strain>
        <strain evidence="6 9">So0157-18</strain>
    </source>
</reference>
<dbReference type="EMBL" id="JELX01002790">
    <property type="protein sequence ID" value="KYF54275.1"/>
    <property type="molecule type" value="Genomic_DNA"/>
</dbReference>
<evidence type="ECO:0000259" key="5">
    <source>
        <dbReference type="Pfam" id="PF04542"/>
    </source>
</evidence>
<comment type="caution">
    <text evidence="6">The sequence shown here is derived from an EMBL/GenBank/DDBJ whole genome shotgun (WGS) entry which is preliminary data.</text>
</comment>
<dbReference type="PANTHER" id="PTHR30385">
    <property type="entry name" value="SIGMA FACTOR F FLAGELLAR"/>
    <property type="match status" value="1"/>
</dbReference>
<name>A0A150PF40_SORCE</name>
<protein>
    <recommendedName>
        <fullName evidence="5">RNA polymerase sigma-70 region 2 domain-containing protein</fullName>
    </recommendedName>
</protein>
<keyword evidence="1" id="KW-0805">Transcription regulation</keyword>
<dbReference type="Gene3D" id="1.10.10.10">
    <property type="entry name" value="Winged helix-like DNA-binding domain superfamily/Winged helix DNA-binding domain"/>
    <property type="match status" value="1"/>
</dbReference>
<dbReference type="Pfam" id="PF04542">
    <property type="entry name" value="Sigma70_r2"/>
    <property type="match status" value="1"/>
</dbReference>
<evidence type="ECO:0000313" key="6">
    <source>
        <dbReference type="EMBL" id="KYF54275.1"/>
    </source>
</evidence>
<dbReference type="Proteomes" id="UP000075604">
    <property type="component" value="Unassembled WGS sequence"/>
</dbReference>
<sequence length="232" mass="25817">MSRDRKGPPRPLTPEQQALVVGAIDLVRARVAELAPYARPEEREELIAWGYWGAVDAASRFSPARGTRFTTYAYAFIAGEILDCLKRERKVRRLMRAASLAARTFVAETSDRFDVIWDDEATNTGKLADYAMKLVATMVLGIVEAGDSLDDVAIDVEDRRWAIGHVRDVYAALGDADRRLYALYYVDQRPMHEVAAELGVSVSTARRRHDALLDRVTAALVERGVTALPPRG</sequence>
<feature type="domain" description="RNA polymerase sigma-70 region 2" evidence="5">
    <location>
        <begin position="37"/>
        <end position="90"/>
    </location>
</feature>
<dbReference type="InterPro" id="IPR013324">
    <property type="entry name" value="RNA_pol_sigma_r3/r4-like"/>
</dbReference>
<evidence type="ECO:0000256" key="3">
    <source>
        <dbReference type="ARBA" id="ARBA00023125"/>
    </source>
</evidence>
<proteinExistence type="predicted"/>
<keyword evidence="2" id="KW-0731">Sigma factor</keyword>
<dbReference type="SUPFAM" id="SSF88946">
    <property type="entry name" value="Sigma2 domain of RNA polymerase sigma factors"/>
    <property type="match status" value="1"/>
</dbReference>
<evidence type="ECO:0000313" key="8">
    <source>
        <dbReference type="Proteomes" id="UP000075502"/>
    </source>
</evidence>
<organism evidence="6 9">
    <name type="scientific">Sorangium cellulosum</name>
    <name type="common">Polyangium cellulosum</name>
    <dbReference type="NCBI Taxonomy" id="56"/>
    <lineage>
        <taxon>Bacteria</taxon>
        <taxon>Pseudomonadati</taxon>
        <taxon>Myxococcota</taxon>
        <taxon>Polyangia</taxon>
        <taxon>Polyangiales</taxon>
        <taxon>Polyangiaceae</taxon>
        <taxon>Sorangium</taxon>
    </lineage>
</organism>
<dbReference type="AlphaFoldDB" id="A0A150PF40"/>
<dbReference type="GO" id="GO:0003677">
    <property type="term" value="F:DNA binding"/>
    <property type="evidence" value="ECO:0007669"/>
    <property type="project" value="UniProtKB-KW"/>
</dbReference>
<dbReference type="InterPro" id="IPR007627">
    <property type="entry name" value="RNA_pol_sigma70_r2"/>
</dbReference>
<dbReference type="GO" id="GO:0016987">
    <property type="term" value="F:sigma factor activity"/>
    <property type="evidence" value="ECO:0007669"/>
    <property type="project" value="UniProtKB-KW"/>
</dbReference>
<dbReference type="GO" id="GO:0006352">
    <property type="term" value="P:DNA-templated transcription initiation"/>
    <property type="evidence" value="ECO:0007669"/>
    <property type="project" value="InterPro"/>
</dbReference>
<dbReference type="PANTHER" id="PTHR30385:SF4">
    <property type="entry name" value="RNA POLYMERASE SIGMA-E FACTOR"/>
    <property type="match status" value="1"/>
</dbReference>
<evidence type="ECO:0000256" key="2">
    <source>
        <dbReference type="ARBA" id="ARBA00023082"/>
    </source>
</evidence>
<keyword evidence="4" id="KW-0804">Transcription</keyword>
<dbReference type="SUPFAM" id="SSF88659">
    <property type="entry name" value="Sigma3 and sigma4 domains of RNA polymerase sigma factors"/>
    <property type="match status" value="1"/>
</dbReference>
<dbReference type="InterPro" id="IPR036388">
    <property type="entry name" value="WH-like_DNA-bd_sf"/>
</dbReference>